<dbReference type="EMBL" id="SLXK01000001">
    <property type="protein sequence ID" value="TCP32034.1"/>
    <property type="molecule type" value="Genomic_DNA"/>
</dbReference>
<dbReference type="HAMAP" id="MF_01548">
    <property type="entry name" value="UPF0354"/>
    <property type="match status" value="1"/>
</dbReference>
<reference evidence="2 3" key="1">
    <citation type="submission" date="2019-03" db="EMBL/GenBank/DDBJ databases">
        <title>Genomic Encyclopedia of Type Strains, Phase IV (KMG-IV): sequencing the most valuable type-strain genomes for metagenomic binning, comparative biology and taxonomic classification.</title>
        <authorList>
            <person name="Goeker M."/>
        </authorList>
    </citation>
    <scope>NUCLEOTIDE SEQUENCE [LARGE SCALE GENOMIC DNA]</scope>
    <source>
        <strain evidence="2 3">DSM 19377</strain>
    </source>
</reference>
<dbReference type="RefSeq" id="WP_132742558.1">
    <property type="nucleotide sequence ID" value="NZ_SLXK01000001.1"/>
</dbReference>
<gene>
    <name evidence="2" type="ORF">EV207_1016</name>
</gene>
<dbReference type="AlphaFoldDB" id="A0A4R2PCF6"/>
<dbReference type="InterPro" id="IPR010838">
    <property type="entry name" value="DUF1444"/>
</dbReference>
<evidence type="ECO:0000313" key="3">
    <source>
        <dbReference type="Proteomes" id="UP000295416"/>
    </source>
</evidence>
<dbReference type="Pfam" id="PF07285">
    <property type="entry name" value="DUF1444"/>
    <property type="match status" value="1"/>
</dbReference>
<accession>A0A4R2PCF6</accession>
<sequence>MDSKKLKKILEERLKTKERQISYDKKQDKLRIESVKTNKGITLSLPGIVSRYETEKEKAIDDVVYYIDQALIVMDKSQNLSGKEHQIFPVIRSTSFPTETQDGKKLLYKDHTAETRIFYAVDLEQSYRLIDRAFMDNEGVTEQAIFEMAGFNLRSLTNERKKDVVADNTFYFINYNDGYDASRILNQHLLEEMADTAKGQLTVAVPHQDVLIFGDIVNNQGYDVLAQMTMHFFTTGNIPITSLPFIYEDGKLEPIFILAKNRPVEDK</sequence>
<dbReference type="OrthoDB" id="154553at2"/>
<name>A0A4R2PCF6_9BACL</name>
<evidence type="ECO:0000256" key="1">
    <source>
        <dbReference type="HAMAP-Rule" id="MF_01548"/>
    </source>
</evidence>
<organism evidence="2 3">
    <name type="scientific">Scopulibacillus darangshiensis</name>
    <dbReference type="NCBI Taxonomy" id="442528"/>
    <lineage>
        <taxon>Bacteria</taxon>
        <taxon>Bacillati</taxon>
        <taxon>Bacillota</taxon>
        <taxon>Bacilli</taxon>
        <taxon>Bacillales</taxon>
        <taxon>Sporolactobacillaceae</taxon>
        <taxon>Scopulibacillus</taxon>
    </lineage>
</organism>
<dbReference type="Proteomes" id="UP000295416">
    <property type="component" value="Unassembled WGS sequence"/>
</dbReference>
<comment type="similarity">
    <text evidence="1">Belongs to the UPF0354 family.</text>
</comment>
<proteinExistence type="inferred from homology"/>
<comment type="caution">
    <text evidence="2">The sequence shown here is derived from an EMBL/GenBank/DDBJ whole genome shotgun (WGS) entry which is preliminary data.</text>
</comment>
<keyword evidence="3" id="KW-1185">Reference proteome</keyword>
<evidence type="ECO:0000313" key="2">
    <source>
        <dbReference type="EMBL" id="TCP32034.1"/>
    </source>
</evidence>
<dbReference type="PIRSF" id="PIRSF012562">
    <property type="entry name" value="UCP012562"/>
    <property type="match status" value="1"/>
</dbReference>
<protein>
    <recommendedName>
        <fullName evidence="1">UPF0354 protein EV207_1016</fullName>
    </recommendedName>
</protein>
<dbReference type="NCBIfam" id="NF010189">
    <property type="entry name" value="PRK13668.1"/>
    <property type="match status" value="1"/>
</dbReference>